<feature type="region of interest" description="Disordered" evidence="1">
    <location>
        <begin position="143"/>
        <end position="255"/>
    </location>
</feature>
<protein>
    <recommendedName>
        <fullName evidence="4">BZIP transcription factor</fullName>
    </recommendedName>
</protein>
<proteinExistence type="predicted"/>
<evidence type="ECO:0000313" key="2">
    <source>
        <dbReference type="EMBL" id="KAH7139307.1"/>
    </source>
</evidence>
<dbReference type="Proteomes" id="UP000700596">
    <property type="component" value="Unassembled WGS sequence"/>
</dbReference>
<name>A0A9P9IZ83_9PLEO</name>
<dbReference type="EMBL" id="JAGMWT010000001">
    <property type="protein sequence ID" value="KAH7139307.1"/>
    <property type="molecule type" value="Genomic_DNA"/>
</dbReference>
<dbReference type="PANTHER" id="PTHR37012">
    <property type="entry name" value="B-ZIP TRANSCRIPTION FACTOR (EUROFUNG)-RELATED"/>
    <property type="match status" value="1"/>
</dbReference>
<reference evidence="2" key="1">
    <citation type="journal article" date="2021" name="Nat. Commun.">
        <title>Genetic determinants of endophytism in the Arabidopsis root mycobiome.</title>
        <authorList>
            <person name="Mesny F."/>
            <person name="Miyauchi S."/>
            <person name="Thiergart T."/>
            <person name="Pickel B."/>
            <person name="Atanasova L."/>
            <person name="Karlsson M."/>
            <person name="Huettel B."/>
            <person name="Barry K.W."/>
            <person name="Haridas S."/>
            <person name="Chen C."/>
            <person name="Bauer D."/>
            <person name="Andreopoulos W."/>
            <person name="Pangilinan J."/>
            <person name="LaButti K."/>
            <person name="Riley R."/>
            <person name="Lipzen A."/>
            <person name="Clum A."/>
            <person name="Drula E."/>
            <person name="Henrissat B."/>
            <person name="Kohler A."/>
            <person name="Grigoriev I.V."/>
            <person name="Martin F.M."/>
            <person name="Hacquard S."/>
        </authorList>
    </citation>
    <scope>NUCLEOTIDE SEQUENCE</scope>
    <source>
        <strain evidence="2">MPI-CAGE-CH-0243</strain>
    </source>
</reference>
<dbReference type="Pfam" id="PF11905">
    <property type="entry name" value="DUF3425"/>
    <property type="match status" value="1"/>
</dbReference>
<evidence type="ECO:0000313" key="3">
    <source>
        <dbReference type="Proteomes" id="UP000700596"/>
    </source>
</evidence>
<feature type="compositionally biased region" description="Low complexity" evidence="1">
    <location>
        <begin position="278"/>
        <end position="292"/>
    </location>
</feature>
<gene>
    <name evidence="2" type="ORF">B0J11DRAFT_40519</name>
</gene>
<evidence type="ECO:0000256" key="1">
    <source>
        <dbReference type="SAM" id="MobiDB-lite"/>
    </source>
</evidence>
<feature type="compositionally biased region" description="Pro residues" evidence="1">
    <location>
        <begin position="145"/>
        <end position="154"/>
    </location>
</feature>
<feature type="compositionally biased region" description="Basic and acidic residues" evidence="1">
    <location>
        <begin position="50"/>
        <end position="61"/>
    </location>
</feature>
<accession>A0A9P9IZ83</accession>
<feature type="compositionally biased region" description="Polar residues" evidence="1">
    <location>
        <begin position="517"/>
        <end position="527"/>
    </location>
</feature>
<dbReference type="InterPro" id="IPR021833">
    <property type="entry name" value="DUF3425"/>
</dbReference>
<feature type="region of interest" description="Disordered" evidence="1">
    <location>
        <begin position="272"/>
        <end position="304"/>
    </location>
</feature>
<dbReference type="AlphaFoldDB" id="A0A9P9IZ83"/>
<comment type="caution">
    <text evidence="2">The sequence shown here is derived from an EMBL/GenBank/DDBJ whole genome shotgun (WGS) entry which is preliminary data.</text>
</comment>
<dbReference type="PANTHER" id="PTHR37012:SF2">
    <property type="entry name" value="BZIP DOMAIN-CONTAINING PROTEIN-RELATED"/>
    <property type="match status" value="1"/>
</dbReference>
<feature type="region of interest" description="Disordered" evidence="1">
    <location>
        <begin position="1"/>
        <end position="61"/>
    </location>
</feature>
<dbReference type="CDD" id="cd14688">
    <property type="entry name" value="bZIP_YAP"/>
    <property type="match status" value="1"/>
</dbReference>
<keyword evidence="3" id="KW-1185">Reference proteome</keyword>
<organism evidence="2 3">
    <name type="scientific">Dendryphion nanum</name>
    <dbReference type="NCBI Taxonomy" id="256645"/>
    <lineage>
        <taxon>Eukaryota</taxon>
        <taxon>Fungi</taxon>
        <taxon>Dikarya</taxon>
        <taxon>Ascomycota</taxon>
        <taxon>Pezizomycotina</taxon>
        <taxon>Dothideomycetes</taxon>
        <taxon>Pleosporomycetidae</taxon>
        <taxon>Pleosporales</taxon>
        <taxon>Torulaceae</taxon>
        <taxon>Dendryphion</taxon>
    </lineage>
</organism>
<sequence>MAGADASPDPSVVGDEQNDSSSQLLPASKKRKAGAGNSSRGVANLTPEQLARKRANDREAQRAIRERTKNQIDRLNQRISELESQQPYNDLQVVLREKEAIQAENADIRKRLESVISIIQPILRASGGLNELAAAAERSPLHLLPVPPHPPSVVPSPRDLPSHPVHHHRPLPLPHDPPPHHHDARNLSAHGQHPALHDTASPQNGASSPAGTEPSRPWLYPGDGPTSHLRRYPGDSPQFEQLRPPPHTQQQPGLPFDERLGVDFLLDNNNAQRGMDASHSQSTPSHPPQSTSNDEYSSPGQHAPSLIPYRTLPRNIAPTCPLDVIMLDFLADRQARAGEGVPIKTLVGPVYPNFTSLVYPERNVDAHPLSKLFTDILRTFPDICGIPEQVAIVFIMFLIMRWQIEPSQENYDRLPDWVTPRASQLFVPHPVWVDHIPWPRLRDRIITNPPSTPFDAFFIPFTTTISLNWPYEPRDCLLPASKINPTSLSSTSSMPASSPYSTAVHAGSPPGPMTPQPAASTPGTTTGLPMPKEDDQWLINPAFESHLRDLNNWSLGPSFRNTFPTFGDAVRIKEGR</sequence>
<feature type="region of interest" description="Disordered" evidence="1">
    <location>
        <begin position="488"/>
        <end position="534"/>
    </location>
</feature>
<dbReference type="Gene3D" id="1.20.5.170">
    <property type="match status" value="1"/>
</dbReference>
<dbReference type="OrthoDB" id="4161589at2759"/>
<evidence type="ECO:0008006" key="4">
    <source>
        <dbReference type="Google" id="ProtNLM"/>
    </source>
</evidence>
<feature type="compositionally biased region" description="Low complexity" evidence="1">
    <location>
        <begin position="488"/>
        <end position="502"/>
    </location>
</feature>
<feature type="compositionally biased region" description="Polar residues" evidence="1">
    <location>
        <begin position="200"/>
        <end position="210"/>
    </location>
</feature>